<dbReference type="CDD" id="cd03192">
    <property type="entry name" value="GST_C_Sigma_like"/>
    <property type="match status" value="1"/>
</dbReference>
<sequence length="242" mass="27996">MTSLFVLHYFGVHSYVAPIRCQLVLANADWKDEFYAFDETFKDFKDKLPFGTLPVLYETTVDGETLVIPESGCIERYLAHKFGQMGANSCQAAQIEMILSLAQFMFDFSMLSVVMVNNDELQNKNKKELFEKRLPTWLTHMDKQAVRNGSNGHLVGDKYTLADTRVICLLDTFVAMDADNTISPQAYPALFKVKERIDRHPHYAVYRKSEAFSMMSTREKNYYVSNKLPFDFDKAKFYDYTL</sequence>
<name>A0A9P6Q0Y4_9FUNG</name>
<comment type="caution">
    <text evidence="3">The sequence shown here is derived from an EMBL/GenBank/DDBJ whole genome shotgun (WGS) entry which is preliminary data.</text>
</comment>
<dbReference type="PANTHER" id="PTHR11571">
    <property type="entry name" value="GLUTATHIONE S-TRANSFERASE"/>
    <property type="match status" value="1"/>
</dbReference>
<organism evidence="3 4">
    <name type="scientific">Actinomortierella ambigua</name>
    <dbReference type="NCBI Taxonomy" id="1343610"/>
    <lineage>
        <taxon>Eukaryota</taxon>
        <taxon>Fungi</taxon>
        <taxon>Fungi incertae sedis</taxon>
        <taxon>Mucoromycota</taxon>
        <taxon>Mortierellomycotina</taxon>
        <taxon>Mortierellomycetes</taxon>
        <taxon>Mortierellales</taxon>
        <taxon>Mortierellaceae</taxon>
        <taxon>Actinomortierella</taxon>
    </lineage>
</organism>
<feature type="domain" description="GST C-terminal" evidence="2">
    <location>
        <begin position="88"/>
        <end position="230"/>
    </location>
</feature>
<dbReference type="SFLD" id="SFLDS00019">
    <property type="entry name" value="Glutathione_Transferase_(cytos"/>
    <property type="match status" value="1"/>
</dbReference>
<feature type="domain" description="GST N-terminal" evidence="1">
    <location>
        <begin position="3"/>
        <end position="86"/>
    </location>
</feature>
<gene>
    <name evidence="3" type="ORF">DFQ27_005799</name>
</gene>
<keyword evidence="4" id="KW-1185">Reference proteome</keyword>
<protein>
    <recommendedName>
        <fullName evidence="5">Glutathione S-transferase</fullName>
    </recommendedName>
</protein>
<evidence type="ECO:0000259" key="2">
    <source>
        <dbReference type="PROSITE" id="PS50405"/>
    </source>
</evidence>
<dbReference type="InterPro" id="IPR036282">
    <property type="entry name" value="Glutathione-S-Trfase_C_sf"/>
</dbReference>
<dbReference type="Pfam" id="PF14497">
    <property type="entry name" value="GST_C_3"/>
    <property type="match status" value="1"/>
</dbReference>
<dbReference type="GO" id="GO:0004364">
    <property type="term" value="F:glutathione transferase activity"/>
    <property type="evidence" value="ECO:0007669"/>
    <property type="project" value="TreeGrafter"/>
</dbReference>
<dbReference type="SUPFAM" id="SSF47616">
    <property type="entry name" value="GST C-terminal domain-like"/>
    <property type="match status" value="1"/>
</dbReference>
<dbReference type="GO" id="GO:0006749">
    <property type="term" value="P:glutathione metabolic process"/>
    <property type="evidence" value="ECO:0007669"/>
    <property type="project" value="TreeGrafter"/>
</dbReference>
<dbReference type="Proteomes" id="UP000807716">
    <property type="component" value="Unassembled WGS sequence"/>
</dbReference>
<reference evidence="3" key="1">
    <citation type="journal article" date="2020" name="Fungal Divers.">
        <title>Resolving the Mortierellaceae phylogeny through synthesis of multi-gene phylogenetics and phylogenomics.</title>
        <authorList>
            <person name="Vandepol N."/>
            <person name="Liber J."/>
            <person name="Desiro A."/>
            <person name="Na H."/>
            <person name="Kennedy M."/>
            <person name="Barry K."/>
            <person name="Grigoriev I.V."/>
            <person name="Miller A.N."/>
            <person name="O'Donnell K."/>
            <person name="Stajich J.E."/>
            <person name="Bonito G."/>
        </authorList>
    </citation>
    <scope>NUCLEOTIDE SEQUENCE</scope>
    <source>
        <strain evidence="3">BC1065</strain>
    </source>
</reference>
<dbReference type="SUPFAM" id="SSF52833">
    <property type="entry name" value="Thioredoxin-like"/>
    <property type="match status" value="1"/>
</dbReference>
<dbReference type="PROSITE" id="PS50405">
    <property type="entry name" value="GST_CTER"/>
    <property type="match status" value="1"/>
</dbReference>
<evidence type="ECO:0008006" key="5">
    <source>
        <dbReference type="Google" id="ProtNLM"/>
    </source>
</evidence>
<dbReference type="InterPro" id="IPR004046">
    <property type="entry name" value="GST_C"/>
</dbReference>
<dbReference type="InterPro" id="IPR036249">
    <property type="entry name" value="Thioredoxin-like_sf"/>
</dbReference>
<evidence type="ECO:0000313" key="3">
    <source>
        <dbReference type="EMBL" id="KAG0256262.1"/>
    </source>
</evidence>
<dbReference type="OrthoDB" id="414243at2759"/>
<dbReference type="Gene3D" id="1.20.1050.10">
    <property type="match status" value="1"/>
</dbReference>
<evidence type="ECO:0000313" key="4">
    <source>
        <dbReference type="Proteomes" id="UP000807716"/>
    </source>
</evidence>
<proteinExistence type="predicted"/>
<dbReference type="InterPro" id="IPR004045">
    <property type="entry name" value="Glutathione_S-Trfase_N"/>
</dbReference>
<dbReference type="EMBL" id="JAAAJB010000417">
    <property type="protein sequence ID" value="KAG0256262.1"/>
    <property type="molecule type" value="Genomic_DNA"/>
</dbReference>
<dbReference type="InterPro" id="IPR010987">
    <property type="entry name" value="Glutathione-S-Trfase_C-like"/>
</dbReference>
<dbReference type="InterPro" id="IPR040079">
    <property type="entry name" value="Glutathione_S-Trfase"/>
</dbReference>
<dbReference type="AlphaFoldDB" id="A0A9P6Q0Y4"/>
<accession>A0A9P6Q0Y4</accession>
<dbReference type="PROSITE" id="PS50404">
    <property type="entry name" value="GST_NTER"/>
    <property type="match status" value="1"/>
</dbReference>
<dbReference type="PANTHER" id="PTHR11571:SF150">
    <property type="entry name" value="GLUTATHIONE S-TRANSFERASE"/>
    <property type="match status" value="1"/>
</dbReference>
<dbReference type="Gene3D" id="3.40.30.10">
    <property type="entry name" value="Glutaredoxin"/>
    <property type="match status" value="1"/>
</dbReference>
<evidence type="ECO:0000259" key="1">
    <source>
        <dbReference type="PROSITE" id="PS50404"/>
    </source>
</evidence>
<dbReference type="InterPro" id="IPR050213">
    <property type="entry name" value="GST_superfamily"/>
</dbReference>